<sequence length="76" mass="8196">MVEQQVDAVLVAVDGNFVLPADEGKTGAQFEQKFSQVLDQAVLQFPFVVPLSQGQEIKVVRVAEQLPGEITLGVTV</sequence>
<dbReference type="KEGG" id="snep:Enr13x_61570"/>
<evidence type="ECO:0000313" key="1">
    <source>
        <dbReference type="EMBL" id="QDV46248.1"/>
    </source>
</evidence>
<dbReference type="AlphaFoldDB" id="A0A518I2W6"/>
<proteinExistence type="predicted"/>
<protein>
    <submittedName>
        <fullName evidence="2">Uncharacterized protein</fullName>
    </submittedName>
</protein>
<dbReference type="EMBL" id="CP037423">
    <property type="protein sequence ID" value="QDV47428.1"/>
    <property type="molecule type" value="Genomic_DNA"/>
</dbReference>
<accession>A0A518I2W6</accession>
<gene>
    <name evidence="1" type="ORF">Enr13x_61570</name>
    <name evidence="2" type="ORF">Enr13x_73370</name>
</gene>
<reference evidence="2 3" key="1">
    <citation type="submission" date="2019-03" db="EMBL/GenBank/DDBJ databases">
        <title>Deep-cultivation of Planctomycetes and their phenomic and genomic characterization uncovers novel biology.</title>
        <authorList>
            <person name="Wiegand S."/>
            <person name="Jogler M."/>
            <person name="Boedeker C."/>
            <person name="Pinto D."/>
            <person name="Vollmers J."/>
            <person name="Rivas-Marin E."/>
            <person name="Kohn T."/>
            <person name="Peeters S.H."/>
            <person name="Heuer A."/>
            <person name="Rast P."/>
            <person name="Oberbeckmann S."/>
            <person name="Bunk B."/>
            <person name="Jeske O."/>
            <person name="Meyerdierks A."/>
            <person name="Storesund J.E."/>
            <person name="Kallscheuer N."/>
            <person name="Luecker S."/>
            <person name="Lage O.M."/>
            <person name="Pohl T."/>
            <person name="Merkel B.J."/>
            <person name="Hornburger P."/>
            <person name="Mueller R.-W."/>
            <person name="Bruemmer F."/>
            <person name="Labrenz M."/>
            <person name="Spormann A.M."/>
            <person name="Op den Camp H."/>
            <person name="Overmann J."/>
            <person name="Amann R."/>
            <person name="Jetten M.S.M."/>
            <person name="Mascher T."/>
            <person name="Medema M.H."/>
            <person name="Devos D.P."/>
            <person name="Kaster A.-K."/>
            <person name="Ovreas L."/>
            <person name="Rohde M."/>
            <person name="Galperin M.Y."/>
            <person name="Jogler C."/>
        </authorList>
    </citation>
    <scope>NUCLEOTIDE SEQUENCE [LARGE SCALE GENOMIC DNA]</scope>
    <source>
        <strain evidence="2 3">Enr13</strain>
    </source>
</reference>
<keyword evidence="3" id="KW-1185">Reference proteome</keyword>
<evidence type="ECO:0000313" key="3">
    <source>
        <dbReference type="Proteomes" id="UP000319004"/>
    </source>
</evidence>
<dbReference type="Proteomes" id="UP000319004">
    <property type="component" value="Chromosome"/>
</dbReference>
<dbReference type="EMBL" id="CP037423">
    <property type="protein sequence ID" value="QDV46248.1"/>
    <property type="molecule type" value="Genomic_DNA"/>
</dbReference>
<dbReference type="KEGG" id="snep:Enr13x_73370"/>
<evidence type="ECO:0000313" key="2">
    <source>
        <dbReference type="EMBL" id="QDV47428.1"/>
    </source>
</evidence>
<organism evidence="2 3">
    <name type="scientific">Stieleria neptunia</name>
    <dbReference type="NCBI Taxonomy" id="2527979"/>
    <lineage>
        <taxon>Bacteria</taxon>
        <taxon>Pseudomonadati</taxon>
        <taxon>Planctomycetota</taxon>
        <taxon>Planctomycetia</taxon>
        <taxon>Pirellulales</taxon>
        <taxon>Pirellulaceae</taxon>
        <taxon>Stieleria</taxon>
    </lineage>
</organism>
<name>A0A518I2W6_9BACT</name>